<reference evidence="2" key="1">
    <citation type="submission" date="2017-02" db="EMBL/GenBank/DDBJ databases">
        <authorList>
            <person name="Daims H."/>
        </authorList>
    </citation>
    <scope>NUCLEOTIDE SEQUENCE [LARGE SCALE GENOMIC DNA]</scope>
</reference>
<name>A0A1R4HFN8_9GAMM</name>
<gene>
    <name evidence="1" type="ORF">CRENPOLYSF2_4520001</name>
</gene>
<evidence type="ECO:0000313" key="1">
    <source>
        <dbReference type="EMBL" id="SJM95042.1"/>
    </source>
</evidence>
<organism evidence="1 2">
    <name type="scientific">Crenothrix polyspora</name>
    <dbReference type="NCBI Taxonomy" id="360316"/>
    <lineage>
        <taxon>Bacteria</taxon>
        <taxon>Pseudomonadati</taxon>
        <taxon>Pseudomonadota</taxon>
        <taxon>Gammaproteobacteria</taxon>
        <taxon>Methylococcales</taxon>
        <taxon>Crenotrichaceae</taxon>
        <taxon>Crenothrix</taxon>
    </lineage>
</organism>
<dbReference type="RefSeq" id="WP_087148037.1">
    <property type="nucleotide sequence ID" value="NZ_FUKJ01000393.1"/>
</dbReference>
<evidence type="ECO:0008006" key="3">
    <source>
        <dbReference type="Google" id="ProtNLM"/>
    </source>
</evidence>
<dbReference type="Proteomes" id="UP000195442">
    <property type="component" value="Unassembled WGS sequence"/>
</dbReference>
<evidence type="ECO:0000313" key="2">
    <source>
        <dbReference type="Proteomes" id="UP000195442"/>
    </source>
</evidence>
<proteinExistence type="predicted"/>
<dbReference type="AlphaFoldDB" id="A0A1R4HFN8"/>
<accession>A0A1R4HFN8</accession>
<dbReference type="PROSITE" id="PS51257">
    <property type="entry name" value="PROKAR_LIPOPROTEIN"/>
    <property type="match status" value="1"/>
</dbReference>
<dbReference type="OrthoDB" id="1436115at2"/>
<sequence length="138" mass="16508">MKILYLAVFVFLSLFAYGCSSKYDSTQPLAGINPEYLCQHWLHSREEEQQTDKDEIYRPKNFKEFPASHFRMQYIFYKNGDCDWFFLAPDDGHHFKRGKWSVDPKDKNILHITKDDTMETYRVNELTKTVMRIARINP</sequence>
<protein>
    <recommendedName>
        <fullName evidence="3">Lipoprotein</fullName>
    </recommendedName>
</protein>
<dbReference type="EMBL" id="FUKJ01000393">
    <property type="protein sequence ID" value="SJM95042.1"/>
    <property type="molecule type" value="Genomic_DNA"/>
</dbReference>
<keyword evidence="2" id="KW-1185">Reference proteome</keyword>